<gene>
    <name evidence="6" type="ORF">FACUT_6766</name>
</gene>
<evidence type="ECO:0000259" key="5">
    <source>
        <dbReference type="Pfam" id="PF22725"/>
    </source>
</evidence>
<dbReference type="Pfam" id="PF22725">
    <property type="entry name" value="GFO_IDH_MocA_C3"/>
    <property type="match status" value="1"/>
</dbReference>
<feature type="domain" description="Gfo/Idh/MocA-like oxidoreductase N-terminal" evidence="4">
    <location>
        <begin position="25"/>
        <end position="136"/>
    </location>
</feature>
<dbReference type="GO" id="GO:0016616">
    <property type="term" value="F:oxidoreductase activity, acting on the CH-OH group of donors, NAD or NADP as acceptor"/>
    <property type="evidence" value="ECO:0007669"/>
    <property type="project" value="UniProtKB-ARBA"/>
</dbReference>
<evidence type="ECO:0000313" key="6">
    <source>
        <dbReference type="EMBL" id="KAF4435995.1"/>
    </source>
</evidence>
<dbReference type="PRINTS" id="PR00069">
    <property type="entry name" value="ALDKETRDTASE"/>
</dbReference>
<protein>
    <submittedName>
        <fullName evidence="6">Aldo keto reductase</fullName>
    </submittedName>
</protein>
<keyword evidence="7" id="KW-1185">Reference proteome</keyword>
<dbReference type="PROSITE" id="PS00798">
    <property type="entry name" value="ALDOKETO_REDUCTASE_1"/>
    <property type="match status" value="1"/>
</dbReference>
<organism evidence="6 7">
    <name type="scientific">Fusarium acutatum</name>
    <dbReference type="NCBI Taxonomy" id="78861"/>
    <lineage>
        <taxon>Eukaryota</taxon>
        <taxon>Fungi</taxon>
        <taxon>Dikarya</taxon>
        <taxon>Ascomycota</taxon>
        <taxon>Pezizomycotina</taxon>
        <taxon>Sordariomycetes</taxon>
        <taxon>Hypocreomycetidae</taxon>
        <taxon>Hypocreales</taxon>
        <taxon>Nectriaceae</taxon>
        <taxon>Fusarium</taxon>
        <taxon>Fusarium fujikuroi species complex</taxon>
    </lineage>
</organism>
<dbReference type="InterPro" id="IPR036812">
    <property type="entry name" value="NAD(P)_OxRdtase_dom_sf"/>
</dbReference>
<evidence type="ECO:0000259" key="4">
    <source>
        <dbReference type="Pfam" id="PF01408"/>
    </source>
</evidence>
<dbReference type="Pfam" id="PF00248">
    <property type="entry name" value="Aldo_ket_red"/>
    <property type="match status" value="1"/>
</dbReference>
<accession>A0A8H4JPJ7</accession>
<dbReference type="InterPro" id="IPR036291">
    <property type="entry name" value="NAD(P)-bd_dom_sf"/>
</dbReference>
<dbReference type="InterPro" id="IPR055170">
    <property type="entry name" value="GFO_IDH_MocA-like_dom"/>
</dbReference>
<dbReference type="FunFam" id="3.20.20.100:FF:000002">
    <property type="entry name" value="2,5-diketo-D-gluconic acid reductase A"/>
    <property type="match status" value="1"/>
</dbReference>
<dbReference type="Gene3D" id="3.40.50.720">
    <property type="entry name" value="NAD(P)-binding Rossmann-like Domain"/>
    <property type="match status" value="1"/>
</dbReference>
<feature type="domain" description="GFO/IDH/MocA-like oxidoreductase" evidence="5">
    <location>
        <begin position="156"/>
        <end position="263"/>
    </location>
</feature>
<keyword evidence="2" id="KW-0560">Oxidoreductase</keyword>
<dbReference type="PANTHER" id="PTHR11732">
    <property type="entry name" value="ALDO/KETO REDUCTASE"/>
    <property type="match status" value="1"/>
</dbReference>
<feature type="domain" description="NADP-dependent oxidoreductase" evidence="3">
    <location>
        <begin position="414"/>
        <end position="661"/>
    </location>
</feature>
<dbReference type="AlphaFoldDB" id="A0A8H4JPJ7"/>
<dbReference type="PROSITE" id="PS00062">
    <property type="entry name" value="ALDOKETO_REDUCTASE_2"/>
    <property type="match status" value="1"/>
</dbReference>
<dbReference type="GO" id="GO:0000166">
    <property type="term" value="F:nucleotide binding"/>
    <property type="evidence" value="ECO:0007669"/>
    <property type="project" value="InterPro"/>
</dbReference>
<evidence type="ECO:0000256" key="1">
    <source>
        <dbReference type="ARBA" id="ARBA00010928"/>
    </source>
</evidence>
<dbReference type="PROSITE" id="PS00063">
    <property type="entry name" value="ALDOKETO_REDUCTASE_3"/>
    <property type="match status" value="1"/>
</dbReference>
<name>A0A8H4JPJ7_9HYPO</name>
<proteinExistence type="inferred from homology"/>
<dbReference type="InterPro" id="IPR000683">
    <property type="entry name" value="Gfo/Idh/MocA-like_OxRdtase_N"/>
</dbReference>
<comment type="similarity">
    <text evidence="1">Belongs to the Gfo/Idh/MocA family.</text>
</comment>
<dbReference type="SUPFAM" id="SSF51430">
    <property type="entry name" value="NAD(P)-linked oxidoreductase"/>
    <property type="match status" value="1"/>
</dbReference>
<dbReference type="InterPro" id="IPR018170">
    <property type="entry name" value="Aldo/ket_reductase_CS"/>
</dbReference>
<dbReference type="SUPFAM" id="SSF51735">
    <property type="entry name" value="NAD(P)-binding Rossmann-fold domains"/>
    <property type="match status" value="1"/>
</dbReference>
<dbReference type="SUPFAM" id="SSF55347">
    <property type="entry name" value="Glyceraldehyde-3-phosphate dehydrogenase-like, C-terminal domain"/>
    <property type="match status" value="1"/>
</dbReference>
<dbReference type="OrthoDB" id="416253at2759"/>
<dbReference type="Gene3D" id="3.20.20.100">
    <property type="entry name" value="NADP-dependent oxidoreductase domain"/>
    <property type="match status" value="1"/>
</dbReference>
<evidence type="ECO:0000256" key="2">
    <source>
        <dbReference type="ARBA" id="ARBA00023002"/>
    </source>
</evidence>
<dbReference type="Pfam" id="PF01408">
    <property type="entry name" value="GFO_IDH_MocA"/>
    <property type="match status" value="1"/>
</dbReference>
<dbReference type="InterPro" id="IPR023210">
    <property type="entry name" value="NADP_OxRdtase_dom"/>
</dbReference>
<sequence>MDFLSEAIAKPQPKLQHSGHRQYSIALVGLGHRGYNTFFQCLQASSFNVLAVCDTDPGKFLTFSQSHPDVPAYSSIEGMLADHKPDFAIVCVPHQFHKDCVDILADGGVPILKEKPVAGSAEDFRKLVQAPIKIGVAMQKRFEPRYNQFKSLLSSVGEIASIQARIVLNVKDLASSWRASQGVGVTEDLGCHILDILVWMLGKPESLMASRVVSVRSPPDCNGDDVSVVAMRWPSNAVGYLYISRIGPFAEESLIVTGTKGTLALHGHRIFHSDLDGNQTFEVNNDHRKETTIQSMCHQFGDYATGRTKSYTGALTAFADTMATIEAVNRSFITLRVEKVCPIVSNLHNMITNGEHRANGLPNGIKKPSLIICDGNTHPKDVEHAPPSPPPTTLRTFTLNTGAQLPAVGLGTRKPKAPGQVCRAVKAALEAGYRHIDTAFSYRNEHEVGQAIKESAVPRPDIWITTKLDNKWHNRVEEAFSQSLNALGVEYVDLYLMHWPVSLNPEDPEKLLVDWNFINTWEEMQKIAKSGRAKAIGVSNFGISDLKTLLESPSCNITPAVNQIEMHPHWQTKKLLSFCQSKGIHCMAYSPLASQDSVLYDEPLLSQVAATKGKTQQQILIMWGLQRGTSVIPKSVTDSRIVENFQLDGWWLTNDEMGKLNGLGTRRHKVYSDDWLPRKVFHEEDA</sequence>
<evidence type="ECO:0000313" key="7">
    <source>
        <dbReference type="Proteomes" id="UP000536711"/>
    </source>
</evidence>
<dbReference type="Proteomes" id="UP000536711">
    <property type="component" value="Unassembled WGS sequence"/>
</dbReference>
<comment type="caution">
    <text evidence="6">The sequence shown here is derived from an EMBL/GenBank/DDBJ whole genome shotgun (WGS) entry which is preliminary data.</text>
</comment>
<reference evidence="6 7" key="1">
    <citation type="submission" date="2020-01" db="EMBL/GenBank/DDBJ databases">
        <title>Identification and distribution of gene clusters putatively required for synthesis of sphingolipid metabolism inhibitors in phylogenetically diverse species of the filamentous fungus Fusarium.</title>
        <authorList>
            <person name="Kim H.-S."/>
            <person name="Busman M."/>
            <person name="Brown D.W."/>
            <person name="Divon H."/>
            <person name="Uhlig S."/>
            <person name="Proctor R.H."/>
        </authorList>
    </citation>
    <scope>NUCLEOTIDE SEQUENCE [LARGE SCALE GENOMIC DNA]</scope>
    <source>
        <strain evidence="6 7">NRRL 13308</strain>
    </source>
</reference>
<evidence type="ECO:0000259" key="3">
    <source>
        <dbReference type="Pfam" id="PF00248"/>
    </source>
</evidence>
<dbReference type="EMBL" id="JAADJF010000159">
    <property type="protein sequence ID" value="KAF4435995.1"/>
    <property type="molecule type" value="Genomic_DNA"/>
</dbReference>
<dbReference type="Gene3D" id="3.30.360.10">
    <property type="entry name" value="Dihydrodipicolinate Reductase, domain 2"/>
    <property type="match status" value="1"/>
</dbReference>
<dbReference type="InterPro" id="IPR020471">
    <property type="entry name" value="AKR"/>
</dbReference>